<dbReference type="OrthoDB" id="3266915at2759"/>
<evidence type="ECO:0000313" key="3">
    <source>
        <dbReference type="Proteomes" id="UP000054007"/>
    </source>
</evidence>
<feature type="region of interest" description="Disordered" evidence="1">
    <location>
        <begin position="1"/>
        <end position="40"/>
    </location>
</feature>
<dbReference type="AlphaFoldDB" id="A0A0D7B282"/>
<protein>
    <submittedName>
        <fullName evidence="2">Uncharacterized protein</fullName>
    </submittedName>
</protein>
<reference evidence="2 3" key="1">
    <citation type="journal article" date="2015" name="Fungal Genet. Biol.">
        <title>Evolution of novel wood decay mechanisms in Agaricales revealed by the genome sequences of Fistulina hepatica and Cylindrobasidium torrendii.</title>
        <authorList>
            <person name="Floudas D."/>
            <person name="Held B.W."/>
            <person name="Riley R."/>
            <person name="Nagy L.G."/>
            <person name="Koehler G."/>
            <person name="Ransdell A.S."/>
            <person name="Younus H."/>
            <person name="Chow J."/>
            <person name="Chiniquy J."/>
            <person name="Lipzen A."/>
            <person name="Tritt A."/>
            <person name="Sun H."/>
            <person name="Haridas S."/>
            <person name="LaButti K."/>
            <person name="Ohm R.A."/>
            <person name="Kues U."/>
            <person name="Blanchette R.A."/>
            <person name="Grigoriev I.V."/>
            <person name="Minto R.E."/>
            <person name="Hibbett D.S."/>
        </authorList>
    </citation>
    <scope>NUCLEOTIDE SEQUENCE [LARGE SCALE GENOMIC DNA]</scope>
    <source>
        <strain evidence="2 3">FP15055 ss-10</strain>
    </source>
</reference>
<keyword evidence="3" id="KW-1185">Reference proteome</keyword>
<feature type="region of interest" description="Disordered" evidence="1">
    <location>
        <begin position="256"/>
        <end position="306"/>
    </location>
</feature>
<dbReference type="EMBL" id="KN880643">
    <property type="protein sequence ID" value="KIY64305.1"/>
    <property type="molecule type" value="Genomic_DNA"/>
</dbReference>
<gene>
    <name evidence="2" type="ORF">CYLTODRAFT_425345</name>
</gene>
<organism evidence="2 3">
    <name type="scientific">Cylindrobasidium torrendii FP15055 ss-10</name>
    <dbReference type="NCBI Taxonomy" id="1314674"/>
    <lineage>
        <taxon>Eukaryota</taxon>
        <taxon>Fungi</taxon>
        <taxon>Dikarya</taxon>
        <taxon>Basidiomycota</taxon>
        <taxon>Agaricomycotina</taxon>
        <taxon>Agaricomycetes</taxon>
        <taxon>Agaricomycetidae</taxon>
        <taxon>Agaricales</taxon>
        <taxon>Marasmiineae</taxon>
        <taxon>Physalacriaceae</taxon>
        <taxon>Cylindrobasidium</taxon>
    </lineage>
</organism>
<feature type="compositionally biased region" description="Polar residues" evidence="1">
    <location>
        <begin position="15"/>
        <end position="24"/>
    </location>
</feature>
<evidence type="ECO:0000313" key="2">
    <source>
        <dbReference type="EMBL" id="KIY64305.1"/>
    </source>
</evidence>
<feature type="compositionally biased region" description="Basic and acidic residues" evidence="1">
    <location>
        <begin position="1"/>
        <end position="11"/>
    </location>
</feature>
<sequence length="443" mass="47537">MMHAIRPDSVHRNYTKTPARQNENALRGAPRTIGGKGKTVLLQTPFNPRPAGSKHTLTDLKETGALPPLLDRTPFPNRTKPIHLFQTPGNDKGAGGSKEGGGKGEWSPEESVRPSSLRQHIRTPRPSLTNALQFQTPANNGNPWACNVSIDESMEVEGKEEEKEEDGDEVELCPPNCLDIPYAPPLDFVLPDYKQAGKTLRDMAHCPVWDDTPPPDPLILDERDMGYTPWDDLVRLPELEPSDPFEVIQREIERAQRAEEQKTTRARPGLGALRTRTAPSAQHSTATTATGTNGRSTAQRSTTTTYRRPATAMGANRAQANAAAPRRPVSVAATRPPVARTATNTSTGTTTGRVPLRRPASVATTRAPPVLRTASSFSRPTGAKTAGSFSRATVAKIGGSMSKATGGSVSRATGGAKAKKPAVDDGLILGVEASGVEEFRFDV</sequence>
<dbReference type="Proteomes" id="UP000054007">
    <property type="component" value="Unassembled WGS sequence"/>
</dbReference>
<evidence type="ECO:0000256" key="1">
    <source>
        <dbReference type="SAM" id="MobiDB-lite"/>
    </source>
</evidence>
<feature type="compositionally biased region" description="Polar residues" evidence="1">
    <location>
        <begin position="277"/>
        <end position="306"/>
    </location>
</feature>
<feature type="region of interest" description="Disordered" evidence="1">
    <location>
        <begin position="83"/>
        <end position="121"/>
    </location>
</feature>
<accession>A0A0D7B282</accession>
<proteinExistence type="predicted"/>
<name>A0A0D7B282_9AGAR</name>
<dbReference type="STRING" id="1314674.A0A0D7B282"/>